<feature type="domain" description="3-hydroxyacyl-CoA dehydrogenase C-terminal" evidence="16">
    <location>
        <begin position="620"/>
        <end position="697"/>
    </location>
</feature>
<evidence type="ECO:0000313" key="18">
    <source>
        <dbReference type="EMBL" id="MCA2015475.1"/>
    </source>
</evidence>
<dbReference type="CDD" id="cd06558">
    <property type="entry name" value="crotonase-like"/>
    <property type="match status" value="1"/>
</dbReference>
<keyword evidence="12 18" id="KW-0456">Lyase</keyword>
<evidence type="ECO:0000259" key="16">
    <source>
        <dbReference type="Pfam" id="PF00725"/>
    </source>
</evidence>
<comment type="pathway">
    <text evidence="1">Lipid metabolism; fatty acid beta-oxidation.</text>
</comment>
<dbReference type="PROSITE" id="PS00166">
    <property type="entry name" value="ENOYL_COA_HYDRATASE"/>
    <property type="match status" value="1"/>
</dbReference>
<keyword evidence="7" id="KW-0442">Lipid degradation</keyword>
<feature type="domain" description="3-hydroxyacyl-CoA dehydrogenase NAD binding" evidence="17">
    <location>
        <begin position="313"/>
        <end position="492"/>
    </location>
</feature>
<keyword evidence="5" id="KW-0963">Cytoplasm</keyword>
<dbReference type="PROSITE" id="PS00067">
    <property type="entry name" value="3HCDH"/>
    <property type="match status" value="1"/>
</dbReference>
<dbReference type="NCBIfam" id="TIGR02440">
    <property type="entry name" value="FadJ"/>
    <property type="match status" value="1"/>
</dbReference>
<dbReference type="Gene3D" id="3.40.50.720">
    <property type="entry name" value="NAD(P)-binding Rossmann-like Domain"/>
    <property type="match status" value="1"/>
</dbReference>
<evidence type="ECO:0000256" key="1">
    <source>
        <dbReference type="ARBA" id="ARBA00005005"/>
    </source>
</evidence>
<dbReference type="InterPro" id="IPR050136">
    <property type="entry name" value="FA_oxidation_alpha_subunit"/>
</dbReference>
<keyword evidence="6" id="KW-0276">Fatty acid metabolism</keyword>
<keyword evidence="19" id="KW-1185">Reference proteome</keyword>
<dbReference type="InterPro" id="IPR006108">
    <property type="entry name" value="3HC_DH_C"/>
</dbReference>
<dbReference type="InterPro" id="IPR006180">
    <property type="entry name" value="3-OHacyl-CoA_DH_CS"/>
</dbReference>
<dbReference type="EMBL" id="JAIWIU010000029">
    <property type="protein sequence ID" value="MCA2015475.1"/>
    <property type="molecule type" value="Genomic_DNA"/>
</dbReference>
<reference evidence="19" key="1">
    <citation type="submission" date="2023-07" db="EMBL/GenBank/DDBJ databases">
        <title>Molecular identification of indigenous halophilic bacteria isolated from red sea cost, biodegradation of synthetic dyes and assessment of degraded metabolite toxicity.</title>
        <authorList>
            <person name="Chaieb K."/>
            <person name="Altayb H.N."/>
        </authorList>
    </citation>
    <scope>NUCLEOTIDE SEQUENCE [LARGE SCALE GENOMIC DNA]</scope>
    <source>
        <strain evidence="19">K20</strain>
    </source>
</reference>
<dbReference type="GO" id="GO:0008692">
    <property type="term" value="F:3-hydroxybutyryl-CoA epimerase activity"/>
    <property type="evidence" value="ECO:0007669"/>
    <property type="project" value="UniProtKB-EC"/>
</dbReference>
<evidence type="ECO:0000256" key="5">
    <source>
        <dbReference type="ARBA" id="ARBA00022490"/>
    </source>
</evidence>
<comment type="caution">
    <text evidence="18">The sequence shown here is derived from an EMBL/GenBank/DDBJ whole genome shotgun (WGS) entry which is preliminary data.</text>
</comment>
<evidence type="ECO:0000256" key="11">
    <source>
        <dbReference type="ARBA" id="ARBA00023235"/>
    </source>
</evidence>
<sequence>MTEQSGLQFSIDNHSIAWLCIDVPNEKMNTLKRESIVRFEEILAELEAQQSRVKGLVIYSAKDDNFVAGADVNMIDACSSASEAQEIAARGQQLFGRIEALPFPSVAAIHGTCLGGGLELALACDYRICSEENITVLGLPEVKLGLLPGSGGTQRLPRLIGLLPALDMILSGKTLVAKKALRLGLVDAIVAHSVLLDVAQRWLEQKRVARQLPWLERVLVKSNWIRHRVLEKAQAQAFKKGRGNYPAVDAILDVIRQGSKAGFEKGLEAEAAKFGELVMTPESQALRKLFFATTQLKKEQQGKSSDGGLTHALVLGGGFMGAGISYVSAHKAGMHVRIKDVANQGVASALRYAYQRLQTQKKRGKLNQYQVRNIMSRLSGGTEFNTLDRCQLVIEAVFEDVSLKQQMVQEVEALTQNNANLVFASNTSSIPIHAIAAKAANPERIIGLHYFSPVDKMPLVEVVPHSTTSQDTIALAVSFARRQGKTPIVVKDSAGFYVNRILAPYMNEAAQLMMDGEPIDEIDQALVNFGFPVGPITLLDEVGIDIGAKVIPNLVENLGARFSGPDIFEPLLASGRLGRKAGKGFYVYRQGERKEVDRKVYRMFGLSSETHLTPKTISLRCLLPMLNEAARCLDEQVIASARDGDVGAIFGIGFPPFLGGPFSYMDRIGLPKVIDIMNRYSELYGARFAPYSGLLDRAGKGEKFY</sequence>
<dbReference type="GO" id="GO:0004300">
    <property type="term" value="F:enoyl-CoA hydratase activity"/>
    <property type="evidence" value="ECO:0007669"/>
    <property type="project" value="UniProtKB-EC"/>
</dbReference>
<evidence type="ECO:0000256" key="6">
    <source>
        <dbReference type="ARBA" id="ARBA00022832"/>
    </source>
</evidence>
<comment type="catalytic activity">
    <reaction evidence="14">
        <text>a (3S)-3-hydroxyacyl-CoA + NAD(+) = a 3-oxoacyl-CoA + NADH + H(+)</text>
        <dbReference type="Rhea" id="RHEA:22432"/>
        <dbReference type="ChEBI" id="CHEBI:15378"/>
        <dbReference type="ChEBI" id="CHEBI:57318"/>
        <dbReference type="ChEBI" id="CHEBI:57540"/>
        <dbReference type="ChEBI" id="CHEBI:57945"/>
        <dbReference type="ChEBI" id="CHEBI:90726"/>
        <dbReference type="EC" id="1.1.1.35"/>
    </reaction>
</comment>
<dbReference type="Gene3D" id="1.10.1040.50">
    <property type="match status" value="1"/>
</dbReference>
<dbReference type="EC" id="4.2.1.17" evidence="4"/>
<evidence type="ECO:0000256" key="13">
    <source>
        <dbReference type="ARBA" id="ARBA00023268"/>
    </source>
</evidence>
<dbReference type="GO" id="GO:0003857">
    <property type="term" value="F:(3S)-3-hydroxyacyl-CoA dehydrogenase (NAD+) activity"/>
    <property type="evidence" value="ECO:0007669"/>
    <property type="project" value="UniProtKB-EC"/>
</dbReference>
<dbReference type="InterPro" id="IPR008927">
    <property type="entry name" value="6-PGluconate_DH-like_C_sf"/>
</dbReference>
<evidence type="ECO:0000256" key="15">
    <source>
        <dbReference type="RuleBase" id="RU003707"/>
    </source>
</evidence>
<evidence type="ECO:0000256" key="14">
    <source>
        <dbReference type="ARBA" id="ARBA00049556"/>
    </source>
</evidence>
<evidence type="ECO:0000256" key="10">
    <source>
        <dbReference type="ARBA" id="ARBA00023098"/>
    </source>
</evidence>
<dbReference type="Pfam" id="PF02737">
    <property type="entry name" value="3HCDH_N"/>
    <property type="match status" value="1"/>
</dbReference>
<evidence type="ECO:0000259" key="17">
    <source>
        <dbReference type="Pfam" id="PF02737"/>
    </source>
</evidence>
<dbReference type="SUPFAM" id="SSF48179">
    <property type="entry name" value="6-phosphogluconate dehydrogenase C-terminal domain-like"/>
    <property type="match status" value="2"/>
</dbReference>
<protein>
    <recommendedName>
        <fullName evidence="4">enoyl-CoA hydratase</fullName>
        <ecNumber evidence="4">4.2.1.17</ecNumber>
    </recommendedName>
</protein>
<accession>A0ABS7YIH2</accession>
<evidence type="ECO:0000256" key="3">
    <source>
        <dbReference type="ARBA" id="ARBA00008750"/>
    </source>
</evidence>
<dbReference type="InterPro" id="IPR001753">
    <property type="entry name" value="Enoyl-CoA_hydra/iso"/>
</dbReference>
<dbReference type="Proteomes" id="UP001199044">
    <property type="component" value="Unassembled WGS sequence"/>
</dbReference>
<dbReference type="RefSeq" id="WP_225249813.1">
    <property type="nucleotide sequence ID" value="NZ_JAIWIU010000029.1"/>
</dbReference>
<evidence type="ECO:0000256" key="4">
    <source>
        <dbReference type="ARBA" id="ARBA00012076"/>
    </source>
</evidence>
<feature type="domain" description="3-hydroxyacyl-CoA dehydrogenase C-terminal" evidence="16">
    <location>
        <begin position="495"/>
        <end position="588"/>
    </location>
</feature>
<dbReference type="Gene3D" id="3.90.226.10">
    <property type="entry name" value="2-enoyl-CoA Hydratase, Chain A, domain 1"/>
    <property type="match status" value="1"/>
</dbReference>
<keyword evidence="8 18" id="KW-0560">Oxidoreductase</keyword>
<dbReference type="PANTHER" id="PTHR43612">
    <property type="entry name" value="TRIFUNCTIONAL ENZYME SUBUNIT ALPHA"/>
    <property type="match status" value="1"/>
</dbReference>
<name>A0ABS7YIH2_9VIBR</name>
<dbReference type="InterPro" id="IPR006176">
    <property type="entry name" value="3-OHacyl-CoA_DH_NAD-bd"/>
</dbReference>
<evidence type="ECO:0000256" key="8">
    <source>
        <dbReference type="ARBA" id="ARBA00023002"/>
    </source>
</evidence>
<comment type="similarity">
    <text evidence="2">In the central section; belongs to the 3-hydroxyacyl-CoA dehydrogenase family.</text>
</comment>
<dbReference type="NCBIfam" id="NF008363">
    <property type="entry name" value="PRK11154.1"/>
    <property type="match status" value="1"/>
</dbReference>
<dbReference type="InterPro" id="IPR018376">
    <property type="entry name" value="Enoyl-CoA_hyd/isom_CS"/>
</dbReference>
<proteinExistence type="inferred from homology"/>
<evidence type="ECO:0000256" key="2">
    <source>
        <dbReference type="ARBA" id="ARBA00007005"/>
    </source>
</evidence>
<dbReference type="SUPFAM" id="SSF52096">
    <property type="entry name" value="ClpP/crotonase"/>
    <property type="match status" value="1"/>
</dbReference>
<dbReference type="SUPFAM" id="SSF51735">
    <property type="entry name" value="NAD(P)-binding Rossmann-fold domains"/>
    <property type="match status" value="1"/>
</dbReference>
<keyword evidence="9" id="KW-0520">NAD</keyword>
<evidence type="ECO:0000256" key="12">
    <source>
        <dbReference type="ARBA" id="ARBA00023239"/>
    </source>
</evidence>
<dbReference type="Pfam" id="PF00378">
    <property type="entry name" value="ECH_1"/>
    <property type="match status" value="1"/>
</dbReference>
<dbReference type="InterPro" id="IPR036291">
    <property type="entry name" value="NAD(P)-bd_dom_sf"/>
</dbReference>
<comment type="similarity">
    <text evidence="15">Belongs to the enoyl-CoA hydratase/isomerase family.</text>
</comment>
<keyword evidence="13" id="KW-0511">Multifunctional enzyme</keyword>
<dbReference type="PANTHER" id="PTHR43612:SF3">
    <property type="entry name" value="TRIFUNCTIONAL ENZYME SUBUNIT ALPHA, MITOCHONDRIAL"/>
    <property type="match status" value="1"/>
</dbReference>
<dbReference type="InterPro" id="IPR012802">
    <property type="entry name" value="FadJ"/>
</dbReference>
<evidence type="ECO:0000313" key="19">
    <source>
        <dbReference type="Proteomes" id="UP001199044"/>
    </source>
</evidence>
<keyword evidence="10" id="KW-0443">Lipid metabolism</keyword>
<evidence type="ECO:0000256" key="7">
    <source>
        <dbReference type="ARBA" id="ARBA00022963"/>
    </source>
</evidence>
<organism evidence="18 19">
    <name type="scientific">Vibrio tritonius</name>
    <dbReference type="NCBI Taxonomy" id="1435069"/>
    <lineage>
        <taxon>Bacteria</taxon>
        <taxon>Pseudomonadati</taxon>
        <taxon>Pseudomonadota</taxon>
        <taxon>Gammaproteobacteria</taxon>
        <taxon>Vibrionales</taxon>
        <taxon>Vibrionaceae</taxon>
        <taxon>Vibrio</taxon>
    </lineage>
</organism>
<dbReference type="Pfam" id="PF00725">
    <property type="entry name" value="3HCDH"/>
    <property type="match status" value="2"/>
</dbReference>
<evidence type="ECO:0000256" key="9">
    <source>
        <dbReference type="ARBA" id="ARBA00023027"/>
    </source>
</evidence>
<comment type="similarity">
    <text evidence="3">In the N-terminal section; belongs to the enoyl-CoA hydratase/isomerase family.</text>
</comment>
<gene>
    <name evidence="18" type="primary">fadJ</name>
    <name evidence="18" type="ORF">LDJ79_05075</name>
</gene>
<keyword evidence="11 18" id="KW-0413">Isomerase</keyword>
<dbReference type="InterPro" id="IPR029045">
    <property type="entry name" value="ClpP/crotonase-like_dom_sf"/>
</dbReference>